<accession>A0A1X6MQW1</accession>
<sequence length="87" mass="9767">LHRRLENVSSSKPIHIQGGCVISSQCESRQFSLVDSRRQYLSPCAWPSRLYCSRAIRVLSTWAVWSARPSKRAAMQSLSLSGEEAMA</sequence>
<proteinExistence type="predicted"/>
<dbReference type="Proteomes" id="UP000194127">
    <property type="component" value="Unassembled WGS sequence"/>
</dbReference>
<name>A0A1X6MQW1_9APHY</name>
<dbReference type="AlphaFoldDB" id="A0A1X6MQW1"/>
<dbReference type="RefSeq" id="XP_024335410.1">
    <property type="nucleotide sequence ID" value="XM_024486745.1"/>
</dbReference>
<evidence type="ECO:0000313" key="2">
    <source>
        <dbReference type="Proteomes" id="UP000194127"/>
    </source>
</evidence>
<dbReference type="EMBL" id="KZ110604">
    <property type="protein sequence ID" value="OSX58616.1"/>
    <property type="molecule type" value="Genomic_DNA"/>
</dbReference>
<gene>
    <name evidence="1" type="ORF">POSPLADRAFT_1153458</name>
</gene>
<protein>
    <submittedName>
        <fullName evidence="1">Uncharacterized protein</fullName>
    </submittedName>
</protein>
<feature type="non-terminal residue" evidence="1">
    <location>
        <position position="1"/>
    </location>
</feature>
<dbReference type="GeneID" id="36331694"/>
<reference evidence="1 2" key="1">
    <citation type="submission" date="2017-04" db="EMBL/GenBank/DDBJ databases">
        <title>Genome Sequence of the Model Brown-Rot Fungus Postia placenta SB12.</title>
        <authorList>
            <consortium name="DOE Joint Genome Institute"/>
            <person name="Gaskell J."/>
            <person name="Kersten P."/>
            <person name="Larrondo L.F."/>
            <person name="Canessa P."/>
            <person name="Martinez D."/>
            <person name="Hibbett D."/>
            <person name="Schmoll M."/>
            <person name="Kubicek C.P."/>
            <person name="Martinez A.T."/>
            <person name="Yadav J."/>
            <person name="Master E."/>
            <person name="Magnuson J.K."/>
            <person name="James T."/>
            <person name="Yaver D."/>
            <person name="Berka R."/>
            <person name="Labutti K."/>
            <person name="Lipzen A."/>
            <person name="Aerts A."/>
            <person name="Barry K."/>
            <person name="Henrissat B."/>
            <person name="Blanchette R."/>
            <person name="Grigoriev I."/>
            <person name="Cullen D."/>
        </authorList>
    </citation>
    <scope>NUCLEOTIDE SEQUENCE [LARGE SCALE GENOMIC DNA]</scope>
    <source>
        <strain evidence="1 2">MAD-698-R-SB12</strain>
    </source>
</reference>
<organism evidence="1 2">
    <name type="scientific">Postia placenta MAD-698-R-SB12</name>
    <dbReference type="NCBI Taxonomy" id="670580"/>
    <lineage>
        <taxon>Eukaryota</taxon>
        <taxon>Fungi</taxon>
        <taxon>Dikarya</taxon>
        <taxon>Basidiomycota</taxon>
        <taxon>Agaricomycotina</taxon>
        <taxon>Agaricomycetes</taxon>
        <taxon>Polyporales</taxon>
        <taxon>Adustoporiaceae</taxon>
        <taxon>Rhodonia</taxon>
    </lineage>
</organism>
<evidence type="ECO:0000313" key="1">
    <source>
        <dbReference type="EMBL" id="OSX58616.1"/>
    </source>
</evidence>
<keyword evidence="2" id="KW-1185">Reference proteome</keyword>